<dbReference type="EMBL" id="JARKIB010000061">
    <property type="protein sequence ID" value="KAJ7751584.1"/>
    <property type="molecule type" value="Genomic_DNA"/>
</dbReference>
<keyword evidence="2" id="KW-1185">Reference proteome</keyword>
<dbReference type="AlphaFoldDB" id="A0AAD7IW20"/>
<comment type="caution">
    <text evidence="1">The sequence shown here is derived from an EMBL/GenBank/DDBJ whole genome shotgun (WGS) entry which is preliminary data.</text>
</comment>
<protein>
    <submittedName>
        <fullName evidence="1">Uncharacterized protein</fullName>
    </submittedName>
</protein>
<dbReference type="Proteomes" id="UP001215598">
    <property type="component" value="Unassembled WGS sequence"/>
</dbReference>
<name>A0AAD7IW20_9AGAR</name>
<organism evidence="1 2">
    <name type="scientific">Mycena metata</name>
    <dbReference type="NCBI Taxonomy" id="1033252"/>
    <lineage>
        <taxon>Eukaryota</taxon>
        <taxon>Fungi</taxon>
        <taxon>Dikarya</taxon>
        <taxon>Basidiomycota</taxon>
        <taxon>Agaricomycotina</taxon>
        <taxon>Agaricomycetes</taxon>
        <taxon>Agaricomycetidae</taxon>
        <taxon>Agaricales</taxon>
        <taxon>Marasmiineae</taxon>
        <taxon>Mycenaceae</taxon>
        <taxon>Mycena</taxon>
    </lineage>
</organism>
<reference evidence="1" key="1">
    <citation type="submission" date="2023-03" db="EMBL/GenBank/DDBJ databases">
        <title>Massive genome expansion in bonnet fungi (Mycena s.s.) driven by repeated elements and novel gene families across ecological guilds.</title>
        <authorList>
            <consortium name="Lawrence Berkeley National Laboratory"/>
            <person name="Harder C.B."/>
            <person name="Miyauchi S."/>
            <person name="Viragh M."/>
            <person name="Kuo A."/>
            <person name="Thoen E."/>
            <person name="Andreopoulos B."/>
            <person name="Lu D."/>
            <person name="Skrede I."/>
            <person name="Drula E."/>
            <person name="Henrissat B."/>
            <person name="Morin E."/>
            <person name="Kohler A."/>
            <person name="Barry K."/>
            <person name="LaButti K."/>
            <person name="Morin E."/>
            <person name="Salamov A."/>
            <person name="Lipzen A."/>
            <person name="Mereny Z."/>
            <person name="Hegedus B."/>
            <person name="Baldrian P."/>
            <person name="Stursova M."/>
            <person name="Weitz H."/>
            <person name="Taylor A."/>
            <person name="Grigoriev I.V."/>
            <person name="Nagy L.G."/>
            <person name="Martin F."/>
            <person name="Kauserud H."/>
        </authorList>
    </citation>
    <scope>NUCLEOTIDE SEQUENCE</scope>
    <source>
        <strain evidence="1">CBHHK182m</strain>
    </source>
</reference>
<proteinExistence type="predicted"/>
<evidence type="ECO:0000313" key="1">
    <source>
        <dbReference type="EMBL" id="KAJ7751584.1"/>
    </source>
</evidence>
<accession>A0AAD7IW20</accession>
<gene>
    <name evidence="1" type="ORF">B0H16DRAFT_822301</name>
</gene>
<sequence length="191" mass="21124">MICRHVQWLQELEGKSTIPLQFDYALDKIDVSLLTDEVVFRVDTSNIPGYWDQVVDKAVSRRSVDRRDLKKRWWGEFTAWLADMNTIDIPLVHTVDVAGPKNFDYPLYQGSLSCPTGLTATASVGVSGTLSIPINYGVIILGTLLPVPDVSESYVFMDASASASIMFYAPCLGSVSPMSLRSDQLLSSMHT</sequence>
<evidence type="ECO:0000313" key="2">
    <source>
        <dbReference type="Proteomes" id="UP001215598"/>
    </source>
</evidence>